<evidence type="ECO:0000313" key="5">
    <source>
        <dbReference type="EMBL" id="GIH38303.1"/>
    </source>
</evidence>
<sequence>MRRIHPDVEDEPDLAAAYAYPRDAWLRLNMVASTDGAAWLKGRSEGLSSQGDKRIFGLLRGLSDVVMAGAATVRTEGYGPARPRESWRALREGRPPAPPIAVVTRRLDLDLGGPLFTETEPYARTIVVTTESAPKDRRDEAGRRAEVIVAGDDRVDLALAVRELRERGLGRILCEGGPRVNAQLAAAGLVDELALTVSPLLVGGDAARILNGVASLTPMALAQVIEEDGFLFCRYVRETRDDHTA</sequence>
<evidence type="ECO:0000256" key="1">
    <source>
        <dbReference type="ARBA" id="ARBA00005104"/>
    </source>
</evidence>
<name>A0ABQ4FU12_9ACTN</name>
<dbReference type="RefSeq" id="WP_204055921.1">
    <property type="nucleotide sequence ID" value="NZ_BAAAGP010000005.1"/>
</dbReference>
<keyword evidence="3" id="KW-0560">Oxidoreductase</keyword>
<evidence type="ECO:0000256" key="3">
    <source>
        <dbReference type="ARBA" id="ARBA00023002"/>
    </source>
</evidence>
<feature type="domain" description="Bacterial bifunctional deaminase-reductase C-terminal" evidence="4">
    <location>
        <begin position="25"/>
        <end position="215"/>
    </location>
</feature>
<evidence type="ECO:0000313" key="6">
    <source>
        <dbReference type="Proteomes" id="UP000603904"/>
    </source>
</evidence>
<dbReference type="PANTHER" id="PTHR38011">
    <property type="entry name" value="DIHYDROFOLATE REDUCTASE FAMILY PROTEIN (AFU_ORTHOLOGUE AFUA_8G06820)"/>
    <property type="match status" value="1"/>
</dbReference>
<dbReference type="InterPro" id="IPR024072">
    <property type="entry name" value="DHFR-like_dom_sf"/>
</dbReference>
<dbReference type="PANTHER" id="PTHR38011:SF7">
    <property type="entry name" value="2,5-DIAMINO-6-RIBOSYLAMINO-4(3H)-PYRIMIDINONE 5'-PHOSPHATE REDUCTASE"/>
    <property type="match status" value="1"/>
</dbReference>
<gene>
    <name evidence="5" type="ORF">Mco01_13030</name>
</gene>
<dbReference type="Gene3D" id="3.40.430.10">
    <property type="entry name" value="Dihydrofolate Reductase, subunit A"/>
    <property type="match status" value="1"/>
</dbReference>
<protein>
    <recommendedName>
        <fullName evidence="4">Bacterial bifunctional deaminase-reductase C-terminal domain-containing protein</fullName>
    </recommendedName>
</protein>
<evidence type="ECO:0000256" key="2">
    <source>
        <dbReference type="ARBA" id="ARBA00022857"/>
    </source>
</evidence>
<reference evidence="5 6" key="1">
    <citation type="submission" date="2021-01" db="EMBL/GenBank/DDBJ databases">
        <title>Whole genome shotgun sequence of Microbispora corallina NBRC 16416.</title>
        <authorList>
            <person name="Komaki H."/>
            <person name="Tamura T."/>
        </authorList>
    </citation>
    <scope>NUCLEOTIDE SEQUENCE [LARGE SCALE GENOMIC DNA]</scope>
    <source>
        <strain evidence="5 6">NBRC 16416</strain>
    </source>
</reference>
<keyword evidence="6" id="KW-1185">Reference proteome</keyword>
<accession>A0ABQ4FU12</accession>
<proteinExistence type="predicted"/>
<dbReference type="Proteomes" id="UP000603904">
    <property type="component" value="Unassembled WGS sequence"/>
</dbReference>
<comment type="caution">
    <text evidence="5">The sequence shown here is derived from an EMBL/GenBank/DDBJ whole genome shotgun (WGS) entry which is preliminary data.</text>
</comment>
<comment type="pathway">
    <text evidence="1">Cofactor biosynthesis; riboflavin biosynthesis.</text>
</comment>
<dbReference type="InterPro" id="IPR050765">
    <property type="entry name" value="Riboflavin_Biosynth_HTPR"/>
</dbReference>
<organism evidence="5 6">
    <name type="scientific">Microbispora corallina</name>
    <dbReference type="NCBI Taxonomy" id="83302"/>
    <lineage>
        <taxon>Bacteria</taxon>
        <taxon>Bacillati</taxon>
        <taxon>Actinomycetota</taxon>
        <taxon>Actinomycetes</taxon>
        <taxon>Streptosporangiales</taxon>
        <taxon>Streptosporangiaceae</taxon>
        <taxon>Microbispora</taxon>
    </lineage>
</organism>
<dbReference type="InterPro" id="IPR002734">
    <property type="entry name" value="RibDG_C"/>
</dbReference>
<dbReference type="SUPFAM" id="SSF53597">
    <property type="entry name" value="Dihydrofolate reductase-like"/>
    <property type="match status" value="1"/>
</dbReference>
<dbReference type="EMBL" id="BOOC01000003">
    <property type="protein sequence ID" value="GIH38303.1"/>
    <property type="molecule type" value="Genomic_DNA"/>
</dbReference>
<keyword evidence="2" id="KW-0521">NADP</keyword>
<evidence type="ECO:0000259" key="4">
    <source>
        <dbReference type="Pfam" id="PF01872"/>
    </source>
</evidence>
<dbReference type="Pfam" id="PF01872">
    <property type="entry name" value="RibD_C"/>
    <property type="match status" value="1"/>
</dbReference>